<dbReference type="SMART" id="SM00062">
    <property type="entry name" value="PBPb"/>
    <property type="match status" value="1"/>
</dbReference>
<dbReference type="PANTHER" id="PTHR38834:SF3">
    <property type="entry name" value="SOLUTE-BINDING PROTEIN FAMILY 3_N-TERMINAL DOMAIN-CONTAINING PROTEIN"/>
    <property type="match status" value="1"/>
</dbReference>
<dbReference type="Pfam" id="PF00497">
    <property type="entry name" value="SBP_bac_3"/>
    <property type="match status" value="1"/>
</dbReference>
<organism evidence="2 3">
    <name type="scientific">Spartinivicinus poritis</name>
    <dbReference type="NCBI Taxonomy" id="2994640"/>
    <lineage>
        <taxon>Bacteria</taxon>
        <taxon>Pseudomonadati</taxon>
        <taxon>Pseudomonadota</taxon>
        <taxon>Gammaproteobacteria</taxon>
        <taxon>Oceanospirillales</taxon>
        <taxon>Zooshikellaceae</taxon>
        <taxon>Spartinivicinus</taxon>
    </lineage>
</organism>
<name>A0ABT5UF85_9GAMM</name>
<dbReference type="RefSeq" id="WP_274690966.1">
    <property type="nucleotide sequence ID" value="NZ_JAPMOU010000039.1"/>
</dbReference>
<evidence type="ECO:0000313" key="2">
    <source>
        <dbReference type="EMBL" id="MDE1464641.1"/>
    </source>
</evidence>
<gene>
    <name evidence="2" type="ORF">ORQ98_21995</name>
</gene>
<proteinExistence type="predicted"/>
<feature type="domain" description="Solute-binding protein family 3/N-terminal" evidence="1">
    <location>
        <begin position="19"/>
        <end position="247"/>
    </location>
</feature>
<evidence type="ECO:0000313" key="3">
    <source>
        <dbReference type="Proteomes" id="UP001528823"/>
    </source>
</evidence>
<keyword evidence="3" id="KW-1185">Reference proteome</keyword>
<dbReference type="SUPFAM" id="SSF53850">
    <property type="entry name" value="Periplasmic binding protein-like II"/>
    <property type="match status" value="1"/>
</dbReference>
<protein>
    <submittedName>
        <fullName evidence="2">Transporter substrate-binding domain-containing protein</fullName>
    </submittedName>
</protein>
<dbReference type="PANTHER" id="PTHR38834">
    <property type="entry name" value="PERIPLASMIC SUBSTRATE BINDING PROTEIN FAMILY 3"/>
    <property type="match status" value="1"/>
</dbReference>
<reference evidence="2 3" key="1">
    <citation type="submission" date="2022-11" db="EMBL/GenBank/DDBJ databases">
        <title>Spartinivicinus poritis sp. nov., isolated from scleractinian coral Porites lutea.</title>
        <authorList>
            <person name="Zhang G."/>
            <person name="Cai L."/>
            <person name="Wei Q."/>
        </authorList>
    </citation>
    <scope>NUCLEOTIDE SEQUENCE [LARGE SCALE GENOMIC DNA]</scope>
    <source>
        <strain evidence="2 3">A2-2</strain>
    </source>
</reference>
<dbReference type="Proteomes" id="UP001528823">
    <property type="component" value="Unassembled WGS sequence"/>
</dbReference>
<dbReference type="InterPro" id="IPR001638">
    <property type="entry name" value="Solute-binding_3/MltF_N"/>
</dbReference>
<dbReference type="Gene3D" id="3.40.190.10">
    <property type="entry name" value="Periplasmic binding protein-like II"/>
    <property type="match status" value="2"/>
</dbReference>
<sequence length="247" mass="27972">MFTLPLSLIVNSSFGVSFELKTGAQDSAPKYFMNNGVMTGLCVEIMQAISKENSNIKFSGYNKFFPFKRIKLNMKKGAFDIFLGFSRNPEREKIYHFVDTPLYSVKYIMAVKSNDNINIQNFEDIRSLGKNGAILTLFGTADVRFLKSQGGLTIDDGGFNLSSQFVKLLANRGRLIYYHNIGLAYSIKKEGYTNKIKMLPSVFKTAYHYAAFSKKSPLNHVTAFEETLKKIQSNGVLDEIYNRYTSN</sequence>
<evidence type="ECO:0000259" key="1">
    <source>
        <dbReference type="SMART" id="SM00062"/>
    </source>
</evidence>
<comment type="caution">
    <text evidence="2">The sequence shown here is derived from an EMBL/GenBank/DDBJ whole genome shotgun (WGS) entry which is preliminary data.</text>
</comment>
<accession>A0ABT5UF85</accession>
<dbReference type="EMBL" id="JAPMOU010000039">
    <property type="protein sequence ID" value="MDE1464641.1"/>
    <property type="molecule type" value="Genomic_DNA"/>
</dbReference>